<evidence type="ECO:0000313" key="2">
    <source>
        <dbReference type="EMBL" id="TCK06655.1"/>
    </source>
</evidence>
<feature type="transmembrane region" description="Helical" evidence="1">
    <location>
        <begin position="6"/>
        <end position="26"/>
    </location>
</feature>
<dbReference type="RefSeq" id="WP_165863660.1">
    <property type="nucleotide sequence ID" value="NZ_SMFV01000001.1"/>
</dbReference>
<keyword evidence="1" id="KW-0472">Membrane</keyword>
<dbReference type="Proteomes" id="UP000295777">
    <property type="component" value="Unassembled WGS sequence"/>
</dbReference>
<dbReference type="InterPro" id="IPR045584">
    <property type="entry name" value="Pilin-like"/>
</dbReference>
<dbReference type="EMBL" id="SMFV01000001">
    <property type="protein sequence ID" value="TCK06655.1"/>
    <property type="molecule type" value="Genomic_DNA"/>
</dbReference>
<gene>
    <name evidence="2" type="ORF">CLV27_0461</name>
</gene>
<dbReference type="InterPro" id="IPR012902">
    <property type="entry name" value="N_methyl_site"/>
</dbReference>
<keyword evidence="3" id="KW-1185">Reference proteome</keyword>
<comment type="caution">
    <text evidence="2">The sequence shown here is derived from an EMBL/GenBank/DDBJ whole genome shotgun (WGS) entry which is preliminary data.</text>
</comment>
<dbReference type="NCBIfam" id="TIGR02532">
    <property type="entry name" value="IV_pilin_GFxxxE"/>
    <property type="match status" value="1"/>
</dbReference>
<protein>
    <submittedName>
        <fullName evidence="2">Prepilin-type N-terminal cleavage/methylation domain-containing protein</fullName>
    </submittedName>
</protein>
<organism evidence="2 3">
    <name type="scientific">Phorcysia thermohydrogeniphila</name>
    <dbReference type="NCBI Taxonomy" id="936138"/>
    <lineage>
        <taxon>Bacteria</taxon>
        <taxon>Pseudomonadati</taxon>
        <taxon>Aquificota</taxon>
        <taxon>Aquificia</taxon>
        <taxon>Desulfurobacteriales</taxon>
        <taxon>Desulfurobacteriaceae</taxon>
        <taxon>Phorcysia</taxon>
    </lineage>
</organism>
<dbReference type="SUPFAM" id="SSF54523">
    <property type="entry name" value="Pili subunits"/>
    <property type="match status" value="1"/>
</dbReference>
<keyword evidence="1" id="KW-1133">Transmembrane helix</keyword>
<evidence type="ECO:0000256" key="1">
    <source>
        <dbReference type="SAM" id="Phobius"/>
    </source>
</evidence>
<name>A0A4R1GIB6_9BACT</name>
<dbReference type="AlphaFoldDB" id="A0A4R1GIB6"/>
<reference evidence="2 3" key="1">
    <citation type="submission" date="2019-03" db="EMBL/GenBank/DDBJ databases">
        <title>Genomic Encyclopedia of Archaeal and Bacterial Type Strains, Phase II (KMG-II): from individual species to whole genera.</title>
        <authorList>
            <person name="Goeker M."/>
        </authorList>
    </citation>
    <scope>NUCLEOTIDE SEQUENCE [LARGE SCALE GENOMIC DNA]</scope>
    <source>
        <strain evidence="2 3">DSM 24425</strain>
    </source>
</reference>
<proteinExistence type="predicted"/>
<keyword evidence="1" id="KW-0812">Transmembrane</keyword>
<evidence type="ECO:0000313" key="3">
    <source>
        <dbReference type="Proteomes" id="UP000295777"/>
    </source>
</evidence>
<dbReference type="Pfam" id="PF07963">
    <property type="entry name" value="N_methyl"/>
    <property type="match status" value="1"/>
</dbReference>
<accession>A0A4R1GIB6</accession>
<sequence length="145" mass="16493">MKRKGFTLAELLVVFVVSAIILTYGYNSFKKWREAVSIEGDVQRIYTLLQKERMKAFTNKLTVVITCSDKTLTVEEDDGSGTPKTLTLELENNFKVDNSYHKIKINEKGLFSITGTIVYDGSYSSSPAYDCVVVSRNRIRMERCL</sequence>